<name>A0A4C1YG19_EUMVA</name>
<accession>A0A4C1YG19</accession>
<dbReference type="AlphaFoldDB" id="A0A4C1YG19"/>
<evidence type="ECO:0000313" key="1">
    <source>
        <dbReference type="EMBL" id="GBP73285.1"/>
    </source>
</evidence>
<gene>
    <name evidence="1" type="ORF">EVAR_54779_1</name>
</gene>
<keyword evidence="2" id="KW-1185">Reference proteome</keyword>
<dbReference type="EMBL" id="BGZK01001168">
    <property type="protein sequence ID" value="GBP73285.1"/>
    <property type="molecule type" value="Genomic_DNA"/>
</dbReference>
<dbReference type="Proteomes" id="UP000299102">
    <property type="component" value="Unassembled WGS sequence"/>
</dbReference>
<comment type="caution">
    <text evidence="1">The sequence shown here is derived from an EMBL/GenBank/DDBJ whole genome shotgun (WGS) entry which is preliminary data.</text>
</comment>
<evidence type="ECO:0000313" key="2">
    <source>
        <dbReference type="Proteomes" id="UP000299102"/>
    </source>
</evidence>
<reference evidence="1 2" key="1">
    <citation type="journal article" date="2019" name="Commun. Biol.">
        <title>The bagworm genome reveals a unique fibroin gene that provides high tensile strength.</title>
        <authorList>
            <person name="Kono N."/>
            <person name="Nakamura H."/>
            <person name="Ohtoshi R."/>
            <person name="Tomita M."/>
            <person name="Numata K."/>
            <person name="Arakawa K."/>
        </authorList>
    </citation>
    <scope>NUCLEOTIDE SEQUENCE [LARGE SCALE GENOMIC DNA]</scope>
</reference>
<proteinExistence type="predicted"/>
<organism evidence="1 2">
    <name type="scientific">Eumeta variegata</name>
    <name type="common">Bagworm moth</name>
    <name type="synonym">Eumeta japonica</name>
    <dbReference type="NCBI Taxonomy" id="151549"/>
    <lineage>
        <taxon>Eukaryota</taxon>
        <taxon>Metazoa</taxon>
        <taxon>Ecdysozoa</taxon>
        <taxon>Arthropoda</taxon>
        <taxon>Hexapoda</taxon>
        <taxon>Insecta</taxon>
        <taxon>Pterygota</taxon>
        <taxon>Neoptera</taxon>
        <taxon>Endopterygota</taxon>
        <taxon>Lepidoptera</taxon>
        <taxon>Glossata</taxon>
        <taxon>Ditrysia</taxon>
        <taxon>Tineoidea</taxon>
        <taxon>Psychidae</taxon>
        <taxon>Oiketicinae</taxon>
        <taxon>Eumeta</taxon>
    </lineage>
</organism>
<protein>
    <submittedName>
        <fullName evidence="1">Uncharacterized protein</fullName>
    </submittedName>
</protein>
<sequence>MIENGIESGIGIENRIGSETVIGPENGIRIDSGITRDVIRIKSGTGSGIEGARSDEVARCHGDARRNTEAKLKRPGENFTFTPPPSLMNNPLPPLTYHLSYCPPTITRPEIKQRFR</sequence>